<protein>
    <submittedName>
        <fullName evidence="1">Uncharacterized protein</fullName>
    </submittedName>
</protein>
<sequence length="91" mass="10424">MKKWVSEMIKQHATTAIEVNNVAKFIENAKNNDKVDKITFANLALLLRDLKNVAKDYETILNNEGVHFTPDGSYYEKVAEINEKKNPDNNN</sequence>
<reference evidence="1" key="1">
    <citation type="submission" date="2024-06" db="EMBL/GenBank/DDBJ databases">
        <title>Intestivirid acquisition increases across infancy in a wild primate population.</title>
        <authorList>
            <person name="Schneider-Creas I.A."/>
            <person name="Moya I.L."/>
            <person name="Chiou K.L."/>
            <person name="Baniel A."/>
            <person name="Azanaw Haile A."/>
            <person name="Kebede F."/>
            <person name="Abebe B."/>
            <person name="Snyder-Mackler N."/>
            <person name="Varsani A."/>
        </authorList>
    </citation>
    <scope>NUCLEOTIDE SEQUENCE</scope>
    <source>
        <strain evidence="1">Int_RNL_2017_0019_DDA</strain>
    </source>
</reference>
<proteinExistence type="predicted"/>
<name>A0AAU8MG16_9CAUD</name>
<accession>A0AAU8MG16</accession>
<evidence type="ECO:0000313" key="1">
    <source>
        <dbReference type="EMBL" id="XCN99928.1"/>
    </source>
</evidence>
<dbReference type="EMBL" id="PP965493">
    <property type="protein sequence ID" value="XCN99928.1"/>
    <property type="molecule type" value="Genomic_DNA"/>
</dbReference>
<organism evidence="1">
    <name type="scientific">Geladintestivirus 3</name>
    <dbReference type="NCBI Taxonomy" id="3233135"/>
    <lineage>
        <taxon>Viruses</taxon>
        <taxon>Duplodnaviria</taxon>
        <taxon>Heunggongvirae</taxon>
        <taxon>Uroviricota</taxon>
        <taxon>Caudoviricetes</taxon>
        <taxon>Crassvirales</taxon>
    </lineage>
</organism>